<gene>
    <name evidence="1" type="ordered locus">Dtur_1287</name>
</gene>
<evidence type="ECO:0000313" key="1">
    <source>
        <dbReference type="EMBL" id="ACK42565.1"/>
    </source>
</evidence>
<dbReference type="HOGENOM" id="CLU_2933956_0_0_0"/>
<dbReference type="Gene3D" id="3.30.2310.20">
    <property type="entry name" value="RelE-like"/>
    <property type="match status" value="1"/>
</dbReference>
<organism evidence="1 2">
    <name type="scientific">Dictyoglomus turgidum (strain DSM 6724 / Z-1310)</name>
    <dbReference type="NCBI Taxonomy" id="515635"/>
    <lineage>
        <taxon>Bacteria</taxon>
        <taxon>Pseudomonadati</taxon>
        <taxon>Dictyoglomota</taxon>
        <taxon>Dictyoglomia</taxon>
        <taxon>Dictyoglomales</taxon>
        <taxon>Dictyoglomaceae</taxon>
        <taxon>Dictyoglomus</taxon>
    </lineage>
</organism>
<dbReference type="OrthoDB" id="428094at2"/>
<proteinExistence type="predicted"/>
<dbReference type="Proteomes" id="UP000007719">
    <property type="component" value="Chromosome"/>
</dbReference>
<dbReference type="EMBL" id="CP001251">
    <property type="protein sequence ID" value="ACK42565.1"/>
    <property type="molecule type" value="Genomic_DNA"/>
</dbReference>
<reference evidence="2" key="1">
    <citation type="journal article" date="2016" name="Front. Microbiol.">
        <title>The complete genome sequence of hyperthermophile Dictyoglomus turgidum DSM 6724 reveals a specialized carbohydrate fermentor.</title>
        <authorList>
            <person name="Brumm P.J."/>
            <person name="Gowda K."/>
            <person name="Robb F.T."/>
            <person name="Mead D.A."/>
        </authorList>
    </citation>
    <scope>NUCLEOTIDE SEQUENCE [LARGE SCALE GENOMIC DNA]</scope>
    <source>
        <strain evidence="2">DSM 6724 / Z-1310</strain>
    </source>
</reference>
<dbReference type="EnsemblBacteria" id="ACK42565">
    <property type="protein sequence ID" value="ACK42565"/>
    <property type="gene ID" value="Dtur_1287"/>
</dbReference>
<evidence type="ECO:0000313" key="2">
    <source>
        <dbReference type="Proteomes" id="UP000007719"/>
    </source>
</evidence>
<dbReference type="KEGG" id="dtu:Dtur_1287"/>
<accession>B8E0C0</accession>
<name>B8E0C0_DICTD</name>
<dbReference type="AlphaFoldDB" id="B8E0C0"/>
<dbReference type="SUPFAM" id="SSF143011">
    <property type="entry name" value="RelE-like"/>
    <property type="match status" value="1"/>
</dbReference>
<dbReference type="InterPro" id="IPR035093">
    <property type="entry name" value="RelE/ParE_toxin_dom_sf"/>
</dbReference>
<sequence length="60" mass="7232">MITGQPFYPFFPYTKLFYTTGYAVDPLKYARKLISQKIGTYRFRIGDYRVIFDKDIYKDT</sequence>
<protein>
    <submittedName>
        <fullName evidence="1">Uncharacterized protein</fullName>
    </submittedName>
</protein>
<dbReference type="InParanoid" id="B8E0C0"/>
<keyword evidence="2" id="KW-1185">Reference proteome</keyword>